<reference evidence="1" key="1">
    <citation type="submission" date="2024-06" db="EMBL/GenBank/DDBJ databases">
        <title>Intestivirid acquisition increases across infancy in a wild primate population.</title>
        <authorList>
            <person name="Schneider-Creas I.A."/>
            <person name="Moya I.L."/>
            <person name="Chiou K.L."/>
            <person name="Baniel A."/>
            <person name="Azanaw Haile A."/>
            <person name="Kebede F."/>
            <person name="Abebe B."/>
            <person name="Snyder-Mackler N."/>
            <person name="Varsani A."/>
        </authorList>
    </citation>
    <scope>NUCLEOTIDE SEQUENCE</scope>
    <source>
        <strain evidence="1">Int_RNL_2016_0117_DIX</strain>
    </source>
</reference>
<evidence type="ECO:0000313" key="1">
    <source>
        <dbReference type="EMBL" id="XCO00267.1"/>
    </source>
</evidence>
<organism evidence="1">
    <name type="scientific">Geladintestivirus 1</name>
    <dbReference type="NCBI Taxonomy" id="3233133"/>
    <lineage>
        <taxon>Viruses</taxon>
        <taxon>Duplodnaviria</taxon>
        <taxon>Heunggongvirae</taxon>
        <taxon>Uroviricota</taxon>
        <taxon>Caudoviricetes</taxon>
        <taxon>Crassvirales</taxon>
    </lineage>
</organism>
<protein>
    <submittedName>
        <fullName evidence="1">Uncharacterized protein</fullName>
    </submittedName>
</protein>
<accession>A0AAU8MI43</accession>
<sequence>MGKKNKQLHLEETPITVVDKNGDSFNIHPSAIGNSNLEVTVPEIVVKGNKNKVKWNAAPYGYRSAFDGNAPGEFAGTLINGIPMTLDRLASMGYKVIDGKEHDIRPIQSTMSLFSPTRLAGTTKDAWNGKLTAPWSENNPGLTGNPYLDMAIDIGALKGLSKGASKVRNLDYSGKINRVIPERLLNYDLKDKLDDIYHELYSKYDYARYKVNSKVYDTIFKVKNKGTRNVLLDLYDYPLETFKARINGEYPITFAERKKYIKARRDAIQKGIQFNKDKEKKWLNDYGFFTNEEVISKANQIKDLNKKGIIDYDTRNQKIDELLAKEHFPFETKYTDVGDAIASRLGLSIYGTGMSKPDRVIIRRRGGASNLPTTPIRGGRSNLSGLSTHEFNHSLMRAAKHSGLKQSLSKYDNELGYYNVNLDNNDIATSPFIENMIENKKIIEDYNSRNVPIDERFDVKVWQNSPEEFQSEKAAADVMGIKDPIKFLANRFMLSEKQAKDRYDWLNKYNYKYGGKIK</sequence>
<name>A0AAU8MI43_9CAUD</name>
<proteinExistence type="predicted"/>
<dbReference type="EMBL" id="PP965497">
    <property type="protein sequence ID" value="XCO00267.1"/>
    <property type="molecule type" value="Genomic_DNA"/>
</dbReference>